<keyword evidence="1" id="KW-0131">Cell cycle</keyword>
<keyword evidence="1" id="KW-0677">Repeat</keyword>
<feature type="transmembrane region" description="Helical" evidence="2">
    <location>
        <begin position="274"/>
        <end position="297"/>
    </location>
</feature>
<evidence type="ECO:0000259" key="3">
    <source>
        <dbReference type="Pfam" id="PF12830"/>
    </source>
</evidence>
<dbReference type="GO" id="GO:0003682">
    <property type="term" value="F:chromatin binding"/>
    <property type="evidence" value="ECO:0007669"/>
    <property type="project" value="TreeGrafter"/>
</dbReference>
<gene>
    <name evidence="4" type="ORF">PYX00_000580</name>
</gene>
<dbReference type="InterPro" id="IPR016024">
    <property type="entry name" value="ARM-type_fold"/>
</dbReference>
<organism evidence="4">
    <name type="scientific">Menopon gallinae</name>
    <name type="common">poultry shaft louse</name>
    <dbReference type="NCBI Taxonomy" id="328185"/>
    <lineage>
        <taxon>Eukaryota</taxon>
        <taxon>Metazoa</taxon>
        <taxon>Ecdysozoa</taxon>
        <taxon>Arthropoda</taxon>
        <taxon>Hexapoda</taxon>
        <taxon>Insecta</taxon>
        <taxon>Pterygota</taxon>
        <taxon>Neoptera</taxon>
        <taxon>Paraneoptera</taxon>
        <taxon>Psocodea</taxon>
        <taxon>Troctomorpha</taxon>
        <taxon>Phthiraptera</taxon>
        <taxon>Amblycera</taxon>
        <taxon>Menoponidae</taxon>
        <taxon>Menopon</taxon>
    </lineage>
</organism>
<proteinExistence type="inferred from homology"/>
<accession>A0AAW2I9R6</accession>
<keyword evidence="2" id="KW-1133">Transmembrane helix</keyword>
<keyword evidence="2" id="KW-0472">Membrane</keyword>
<dbReference type="InterPro" id="IPR024986">
    <property type="entry name" value="Nipped-B_C"/>
</dbReference>
<keyword evidence="2" id="KW-0812">Transmembrane</keyword>
<dbReference type="GO" id="GO:1990414">
    <property type="term" value="P:replication-born double-strand break repair via sister chromatid exchange"/>
    <property type="evidence" value="ECO:0007669"/>
    <property type="project" value="TreeGrafter"/>
</dbReference>
<dbReference type="Pfam" id="PF12830">
    <property type="entry name" value="Nipped-B_C"/>
    <property type="match status" value="1"/>
</dbReference>
<comment type="caution">
    <text evidence="4">The sequence shown here is derived from an EMBL/GenBank/DDBJ whole genome shotgun (WGS) entry which is preliminary data.</text>
</comment>
<feature type="domain" description="Sister chromatid cohesion C-terminal" evidence="3">
    <location>
        <begin position="967"/>
        <end position="1143"/>
    </location>
</feature>
<keyword evidence="1" id="KW-0539">Nucleus</keyword>
<dbReference type="GO" id="GO:0034087">
    <property type="term" value="P:establishment of mitotic sister chromatid cohesion"/>
    <property type="evidence" value="ECO:0007669"/>
    <property type="project" value="TreeGrafter"/>
</dbReference>
<dbReference type="AlphaFoldDB" id="A0AAW2I9R6"/>
<dbReference type="GO" id="GO:0090694">
    <property type="term" value="C:Scc2-Scc4 cohesin loading complex"/>
    <property type="evidence" value="ECO:0007669"/>
    <property type="project" value="TreeGrafter"/>
</dbReference>
<comment type="similarity">
    <text evidence="1">Belongs to the SCC2/Nipped-B family.</text>
</comment>
<comment type="subcellular location">
    <subcellularLocation>
        <location evidence="1">Nucleus</location>
    </subcellularLocation>
</comment>
<dbReference type="PANTHER" id="PTHR21704">
    <property type="entry name" value="NIPPED-B-LIKE PROTEIN DELANGIN SCC2-RELATED"/>
    <property type="match status" value="1"/>
</dbReference>
<evidence type="ECO:0000313" key="4">
    <source>
        <dbReference type="EMBL" id="KAL0278899.1"/>
    </source>
</evidence>
<reference evidence="4" key="1">
    <citation type="journal article" date="2024" name="Gigascience">
        <title>Chromosome-level genome of the poultry shaft louse Menopon gallinae provides insight into the host-switching and adaptive evolution of parasitic lice.</title>
        <authorList>
            <person name="Xu Y."/>
            <person name="Ma L."/>
            <person name="Liu S."/>
            <person name="Liang Y."/>
            <person name="Liu Q."/>
            <person name="He Z."/>
            <person name="Tian L."/>
            <person name="Duan Y."/>
            <person name="Cai W."/>
            <person name="Li H."/>
            <person name="Song F."/>
        </authorList>
    </citation>
    <scope>NUCLEOTIDE SEQUENCE</scope>
    <source>
        <strain evidence="4">Cailab_2023a</strain>
    </source>
</reference>
<protein>
    <recommendedName>
        <fullName evidence="1">Nipped-B protein</fullName>
    </recommendedName>
</protein>
<dbReference type="GO" id="GO:0010468">
    <property type="term" value="P:regulation of gene expression"/>
    <property type="evidence" value="ECO:0007669"/>
    <property type="project" value="InterPro"/>
</dbReference>
<evidence type="ECO:0000256" key="2">
    <source>
        <dbReference type="SAM" id="Phobius"/>
    </source>
</evidence>
<dbReference type="InterPro" id="IPR033031">
    <property type="entry name" value="Scc2/Nipped-B"/>
</dbReference>
<dbReference type="SUPFAM" id="SSF48371">
    <property type="entry name" value="ARM repeat"/>
    <property type="match status" value="1"/>
</dbReference>
<dbReference type="GO" id="GO:0061775">
    <property type="term" value="F:cohesin loader activity"/>
    <property type="evidence" value="ECO:0007669"/>
    <property type="project" value="InterPro"/>
</dbReference>
<dbReference type="GO" id="GO:0071169">
    <property type="term" value="P:establishment of protein localization to chromatin"/>
    <property type="evidence" value="ECO:0007669"/>
    <property type="project" value="TreeGrafter"/>
</dbReference>
<dbReference type="PANTHER" id="PTHR21704:SF18">
    <property type="entry name" value="NIPPED-B-LIKE PROTEIN"/>
    <property type="match status" value="1"/>
</dbReference>
<sequence length="1251" mass="144940">MERLNRSLSRSLPRKRNLESINEFNKKRVCLEDFFTETVSAETVLSKFEIQLKKLLDEDICSLNLKKITRTIKQLKNRKLQNDILSDNGPKTIKKLSNFIKDGFVRDFHSSHEWDLEEWKSKVELTFEASLVCLFLLTNDDPKPECENYVNDIVFFLRKVIDDVNTQLSRAKEIKKVANPILKELLLRNLEFVNELIKNRTFNTLNITGLLTSFMNTVFYNPDLDIQMAALTAIISFYKKGDEFQALILNLTFDTIARVQEHHKFRKKYKIKDTLSISMFTILIMALIENVPIYGFFKRGESAVRTIQDSHNLLKESFDMVMKVSWFIVTTFIKKIDQSSATHKTYNLILGHLISELIDVCNEPEWPSARLVLNLFLKPFTEILVLKPPADANLKMLAVKVLGDIIKKGIYDRKTFASVIQSLNGADDFTEKAKRLLIRELFRTNKTALNENCISVHGIQWFENIKQEVNFEEKMADLIKLFTESFTGDPKHLQENEKRAIVYYLDTTRRNYADYHVILKYLLCCCFDKNKKIKLAATQYVFELVHLDIELLSQSLVPKILYENLLLMPQPTIERTCVVIKKYLSIHPEKSDEYGSFLLRLLDVQIGNNYTDMVLNVVKNLTNPQRKTMLCCKVLNRLQNTDPNVQKQSVDFFSDLWLEDKGRQEENLQVLLEIADMPNAAKSLKLFFEEKLKPPCAPLMSDTPSQPASQTVDLCRSLVSLIVRKIENDDSTLKCLQALSVLVMVCPNALADQFLPVAFLLTRHNFSNGYAVEILTAEVLNHVLPEVINPDMHAYVSLRTQLLERITSEESLNYPMGLIVSLLKLIINLSKFDKDFLSENLLEPSLQTLKEYHTSQDISDNRIINKALCIVIYLHIYSGESENFNNLLQYYIDHGQFGLTTIHSLCYLSMDHKQIMKNEVVMKTIHKHLHDKSHSVLLKGVLYNILCSLKRINKGHVIGDDAEPVKNITQTFIKEILDCTIDVRCNIRQTSYAVVRQMLTSGLIPEPRLIPSVLLMSTDPVDSLADIGMETLPLIQPKKLFDFIRNATKCILASLVFNMKCSKQSIIRGYEVRRGQTRARCNHFYALYQEEVMMRREIIDSILEGLSLRARTNSVEKLYLSDHLVYFNYKYQEEVFYVLWQIELMCPVPLPETIPAEGKDRISFIDKHYGLFMLTYVKMSLMYYYGFNDEKLKKYYQEDGKKDLVQTKKYLVHDVPQNSLPGAKNLAETIFETLKKKEDERLRSYSQNLDK</sequence>
<name>A0AAW2I9R6_9NEOP</name>
<dbReference type="GO" id="GO:0140588">
    <property type="term" value="P:chromatin looping"/>
    <property type="evidence" value="ECO:0007669"/>
    <property type="project" value="InterPro"/>
</dbReference>
<dbReference type="EMBL" id="JARGDH010000001">
    <property type="protein sequence ID" value="KAL0278899.1"/>
    <property type="molecule type" value="Genomic_DNA"/>
</dbReference>
<evidence type="ECO:0000256" key="1">
    <source>
        <dbReference type="RuleBase" id="RU364107"/>
    </source>
</evidence>